<evidence type="ECO:0000313" key="3">
    <source>
        <dbReference type="Proteomes" id="UP001488805"/>
    </source>
</evidence>
<reference evidence="2 3" key="1">
    <citation type="journal article" date="2024" name="Genome Biol. Evol.">
        <title>Chromosome-level genome assembly of the viviparous eelpout Zoarces viviparus.</title>
        <authorList>
            <person name="Fuhrmann N."/>
            <person name="Brasseur M.V."/>
            <person name="Bakowski C.E."/>
            <person name="Podsiadlowski L."/>
            <person name="Prost S."/>
            <person name="Krehenwinkel H."/>
            <person name="Mayer C."/>
        </authorList>
    </citation>
    <scope>NUCLEOTIDE SEQUENCE [LARGE SCALE GENOMIC DNA]</scope>
    <source>
        <strain evidence="2">NO-MEL_2022_Ind0_liver</strain>
    </source>
</reference>
<name>A0AAW1FJI8_ZOAVI</name>
<evidence type="ECO:0000313" key="2">
    <source>
        <dbReference type="EMBL" id="KAK9534943.1"/>
    </source>
</evidence>
<dbReference type="AlphaFoldDB" id="A0AAW1FJI8"/>
<sequence>MSEARSWSPNSTVSSPSPSIDCYCEGHVVRLAGYTDGEYDKNIGLYIKSQNHQPTDHKYLATEQLLWFVTEGCAHWRQQRSKRWGHQDCVDQSQRGVEMRFYPATDPEDSEPGERKSQWRYRSPGNHQGRMK</sequence>
<comment type="caution">
    <text evidence="2">The sequence shown here is derived from an EMBL/GenBank/DDBJ whole genome shotgun (WGS) entry which is preliminary data.</text>
</comment>
<accession>A0AAW1FJI8</accession>
<evidence type="ECO:0000256" key="1">
    <source>
        <dbReference type="SAM" id="MobiDB-lite"/>
    </source>
</evidence>
<protein>
    <submittedName>
        <fullName evidence="2">Uncharacterized protein</fullName>
    </submittedName>
</protein>
<gene>
    <name evidence="2" type="ORF">VZT92_007357</name>
</gene>
<organism evidence="2 3">
    <name type="scientific">Zoarces viviparus</name>
    <name type="common">Viviparous eelpout</name>
    <name type="synonym">Blennius viviparus</name>
    <dbReference type="NCBI Taxonomy" id="48416"/>
    <lineage>
        <taxon>Eukaryota</taxon>
        <taxon>Metazoa</taxon>
        <taxon>Chordata</taxon>
        <taxon>Craniata</taxon>
        <taxon>Vertebrata</taxon>
        <taxon>Euteleostomi</taxon>
        <taxon>Actinopterygii</taxon>
        <taxon>Neopterygii</taxon>
        <taxon>Teleostei</taxon>
        <taxon>Neoteleostei</taxon>
        <taxon>Acanthomorphata</taxon>
        <taxon>Eupercaria</taxon>
        <taxon>Perciformes</taxon>
        <taxon>Cottioidei</taxon>
        <taxon>Zoarcales</taxon>
        <taxon>Zoarcidae</taxon>
        <taxon>Zoarcinae</taxon>
        <taxon>Zoarces</taxon>
    </lineage>
</organism>
<proteinExistence type="predicted"/>
<feature type="region of interest" description="Disordered" evidence="1">
    <location>
        <begin position="95"/>
        <end position="132"/>
    </location>
</feature>
<dbReference type="EMBL" id="JBCEZU010000056">
    <property type="protein sequence ID" value="KAK9534943.1"/>
    <property type="molecule type" value="Genomic_DNA"/>
</dbReference>
<keyword evidence="3" id="KW-1185">Reference proteome</keyword>
<dbReference type="Proteomes" id="UP001488805">
    <property type="component" value="Unassembled WGS sequence"/>
</dbReference>